<feature type="transmembrane region" description="Helical" evidence="9">
    <location>
        <begin position="472"/>
        <end position="499"/>
    </location>
</feature>
<accession>A0ABY8ML89</accession>
<dbReference type="InterPro" id="IPR001036">
    <property type="entry name" value="Acrflvin-R"/>
</dbReference>
<dbReference type="PROSITE" id="PS50156">
    <property type="entry name" value="SSD"/>
    <property type="match status" value="1"/>
</dbReference>
<feature type="domain" description="SSD" evidence="10">
    <location>
        <begin position="368"/>
        <end position="497"/>
    </location>
</feature>
<dbReference type="SUPFAM" id="SSF82693">
    <property type="entry name" value="Multidrug efflux transporter AcrB pore domain, PN1, PN2, PC1 and PC2 subdomains"/>
    <property type="match status" value="4"/>
</dbReference>
<evidence type="ECO:0000256" key="4">
    <source>
        <dbReference type="ARBA" id="ARBA00022475"/>
    </source>
</evidence>
<dbReference type="NCBIfam" id="TIGR00915">
    <property type="entry name" value="2A0602"/>
    <property type="match status" value="1"/>
</dbReference>
<evidence type="ECO:0000256" key="3">
    <source>
        <dbReference type="ARBA" id="ARBA00022448"/>
    </source>
</evidence>
<keyword evidence="4" id="KW-1003">Cell membrane</keyword>
<comment type="subcellular location">
    <subcellularLocation>
        <location evidence="1 9">Cell inner membrane</location>
        <topology evidence="1 9">Multi-pass membrane protein</topology>
    </subcellularLocation>
</comment>
<dbReference type="Gene3D" id="3.30.70.1440">
    <property type="entry name" value="Multidrug efflux transporter AcrB pore domain"/>
    <property type="match status" value="1"/>
</dbReference>
<dbReference type="EMBL" id="CP093428">
    <property type="protein sequence ID" value="WGK87899.1"/>
    <property type="molecule type" value="Genomic_DNA"/>
</dbReference>
<evidence type="ECO:0000313" key="11">
    <source>
        <dbReference type="EMBL" id="WGK87899.1"/>
    </source>
</evidence>
<gene>
    <name evidence="11" type="ORF">MOQ58_15220</name>
</gene>
<dbReference type="Pfam" id="PF00873">
    <property type="entry name" value="ACR_tran"/>
    <property type="match status" value="1"/>
</dbReference>
<dbReference type="Gene3D" id="3.30.70.1430">
    <property type="entry name" value="Multidrug efflux transporter AcrB pore domain"/>
    <property type="match status" value="2"/>
</dbReference>
<keyword evidence="7 9" id="KW-1133">Transmembrane helix</keyword>
<feature type="transmembrane region" description="Helical" evidence="9">
    <location>
        <begin position="440"/>
        <end position="460"/>
    </location>
</feature>
<dbReference type="PRINTS" id="PR00702">
    <property type="entry name" value="ACRIFLAVINRP"/>
</dbReference>
<feature type="transmembrane region" description="Helical" evidence="9">
    <location>
        <begin position="369"/>
        <end position="389"/>
    </location>
</feature>
<keyword evidence="8 9" id="KW-0472">Membrane</keyword>
<dbReference type="InterPro" id="IPR000731">
    <property type="entry name" value="SSD"/>
</dbReference>
<proteinExistence type="inferred from homology"/>
<feature type="transmembrane region" description="Helical" evidence="9">
    <location>
        <begin position="906"/>
        <end position="928"/>
    </location>
</feature>
<dbReference type="Gene3D" id="3.30.70.1320">
    <property type="entry name" value="Multidrug efflux transporter AcrB pore domain like"/>
    <property type="match status" value="1"/>
</dbReference>
<reference evidence="11 12" key="1">
    <citation type="submission" date="2022-03" db="EMBL/GenBank/DDBJ databases">
        <title>Plant growth promoting endophytes with ACC deaminase activity.</title>
        <authorList>
            <person name="Charles T."/>
            <person name="Van Dyk A."/>
            <person name="Cheng J."/>
            <person name="Heil J."/>
        </authorList>
    </citation>
    <scope>NUCLEOTIDE SEQUENCE [LARGE SCALE GENOMIC DNA]</scope>
    <source>
        <strain evidence="11 12">8R6</strain>
    </source>
</reference>
<feature type="transmembrane region" description="Helical" evidence="9">
    <location>
        <begin position="881"/>
        <end position="899"/>
    </location>
</feature>
<feature type="transmembrane region" description="Helical" evidence="9">
    <location>
        <begin position="978"/>
        <end position="999"/>
    </location>
</feature>
<name>A0ABY8ML89_9PSED</name>
<feature type="transmembrane region" description="Helical" evidence="9">
    <location>
        <begin position="395"/>
        <end position="419"/>
    </location>
</feature>
<feature type="transmembrane region" description="Helical" evidence="9">
    <location>
        <begin position="12"/>
        <end position="34"/>
    </location>
</feature>
<keyword evidence="3 9" id="KW-0813">Transport</keyword>
<dbReference type="Gene3D" id="3.30.2090.10">
    <property type="entry name" value="Multidrug efflux transporter AcrB TolC docking domain, DN and DC subdomains"/>
    <property type="match status" value="2"/>
</dbReference>
<feature type="transmembrane region" description="Helical" evidence="9">
    <location>
        <begin position="549"/>
        <end position="566"/>
    </location>
</feature>
<protein>
    <recommendedName>
        <fullName evidence="9">Efflux pump membrane transporter</fullName>
    </recommendedName>
</protein>
<dbReference type="NCBIfam" id="NF000282">
    <property type="entry name" value="RND_permease_1"/>
    <property type="match status" value="1"/>
</dbReference>
<feature type="transmembrane region" description="Helical" evidence="9">
    <location>
        <begin position="1011"/>
        <end position="1037"/>
    </location>
</feature>
<evidence type="ECO:0000256" key="6">
    <source>
        <dbReference type="ARBA" id="ARBA00022692"/>
    </source>
</evidence>
<dbReference type="PANTHER" id="PTHR32063">
    <property type="match status" value="1"/>
</dbReference>
<evidence type="ECO:0000256" key="7">
    <source>
        <dbReference type="ARBA" id="ARBA00022989"/>
    </source>
</evidence>
<evidence type="ECO:0000256" key="5">
    <source>
        <dbReference type="ARBA" id="ARBA00022519"/>
    </source>
</evidence>
<dbReference type="Gene3D" id="1.20.1640.10">
    <property type="entry name" value="Multidrug efflux transporter AcrB transmembrane domain"/>
    <property type="match status" value="2"/>
</dbReference>
<evidence type="ECO:0000313" key="12">
    <source>
        <dbReference type="Proteomes" id="UP001243713"/>
    </source>
</evidence>
<dbReference type="InterPro" id="IPR004764">
    <property type="entry name" value="MdtF-like"/>
</dbReference>
<keyword evidence="12" id="KW-1185">Reference proteome</keyword>
<dbReference type="InterPro" id="IPR027463">
    <property type="entry name" value="AcrB_DN_DC_subdom"/>
</dbReference>
<keyword evidence="5 9" id="KW-0997">Cell inner membrane</keyword>
<evidence type="ECO:0000259" key="10">
    <source>
        <dbReference type="PROSITE" id="PS50156"/>
    </source>
</evidence>
<comment type="similarity">
    <text evidence="2 9">Belongs to the resistance-nodulation-cell division (RND) (TC 2.A.6) family.</text>
</comment>
<sequence>MNFSQFFISRPIFAAVLSLLILIAGAISLFQLPISEYPEVVPPTVVVRANFPGANPKVIGETVAAPLEQAITGVENMLYMSSQSTADGKITLTITFALGTDLDNAQVQVQNRVTRTEPKLPEEVTRIGITVDKASPDLTMVVHLTSPDKRYDMLYLSNYALLNIKDELARLGGVGDVQLFGMGDYSLRVWLDPNKTASRNLTATDVVTAIREQNRQVAAGALGAPPAPNATAFQLSVNTQGRLVSEEEFENIIIRSGDNGEITRLKDIARVELGSSQYALRSLLNNQPAVAIPIFQRPGSNAIEISNEVRDKMAELKKSFPEGMDFSIVYDPTIFVRGSIEAVVHTLFEALILVVLVVILFLQTWRASIIPLVAVPVSLIGTFAVMHLFGFSLNALSLFGLVLAIGIVVDDAIVVVENVERHIELGETPVEATKKAMREVTGPIIATALVLCAVFIPAAFISGLTGQFYKQFALTIAISTVISAFNSLTLSPALAAVLLKSHSAPKDRFTKVLDKLLGGWLFRPFNRFFERASHGYVGTVARVIRSSGIALLLYAGLMVLTFFGFAHTPTGFVPGQDKQYLVAFAQLPDASSLDRTEDVIKRMSDLALKQPGVESAVAFPGLSINGFTNSPNAGIVFVTLKPFDERKDPSMSAGAIAGALNGQFAGIQEAYMAIFPPPPVQGLGTIGGFRLQIEDRGNLGYDELYKETMNIITKSHGVPELAGLFTSYTVNVPQVDAAIDREKAKTHGVAVSDIFDTLQIYLGSLYANDFNRFGRTYQVNVQAEQQFRLEPDQIGQLKVRNNKGEMIPLATFIKVSDTSGPDRVMHYNGFITAEINGAAAPGYSSGQAEKAIEKLLKEELPNGMTYEWTDLTYQQILSGNTALFVFPLCVLLAFLVLAAQYESWSLPLAVILIVPMTLLSAITGVIASGGDNNIFTQIGLIVLVGLACKNAILIVEFAKDKQEEGMNPLAAVLEACRLRLRPILMTSFAFIMGVVPLVFSSGAGAEMRHAMGVAVFSGMLGVTFFGLLLTPVFYVLIRNFVERGEQRKAAKALKLEAQQ</sequence>
<dbReference type="Proteomes" id="UP001243713">
    <property type="component" value="Chromosome"/>
</dbReference>
<evidence type="ECO:0000256" key="8">
    <source>
        <dbReference type="ARBA" id="ARBA00023136"/>
    </source>
</evidence>
<dbReference type="SUPFAM" id="SSF82714">
    <property type="entry name" value="Multidrug efflux transporter AcrB TolC docking domain, DN and DC subdomains"/>
    <property type="match status" value="2"/>
</dbReference>
<organism evidence="11 12">
    <name type="scientific">Pseudomonas migulae</name>
    <dbReference type="NCBI Taxonomy" id="78543"/>
    <lineage>
        <taxon>Bacteria</taxon>
        <taxon>Pseudomonadati</taxon>
        <taxon>Pseudomonadota</taxon>
        <taxon>Gammaproteobacteria</taxon>
        <taxon>Pseudomonadales</taxon>
        <taxon>Pseudomonadaceae</taxon>
        <taxon>Pseudomonas</taxon>
    </lineage>
</organism>
<dbReference type="SUPFAM" id="SSF82866">
    <property type="entry name" value="Multidrug efflux transporter AcrB transmembrane domain"/>
    <property type="match status" value="2"/>
</dbReference>
<evidence type="ECO:0000256" key="9">
    <source>
        <dbReference type="RuleBase" id="RU364070"/>
    </source>
</evidence>
<feature type="transmembrane region" description="Helical" evidence="9">
    <location>
        <begin position="934"/>
        <end position="957"/>
    </location>
</feature>
<feature type="transmembrane region" description="Helical" evidence="9">
    <location>
        <begin position="342"/>
        <end position="362"/>
    </location>
</feature>
<evidence type="ECO:0000256" key="2">
    <source>
        <dbReference type="ARBA" id="ARBA00010942"/>
    </source>
</evidence>
<evidence type="ECO:0000256" key="1">
    <source>
        <dbReference type="ARBA" id="ARBA00004429"/>
    </source>
</evidence>
<dbReference type="PANTHER" id="PTHR32063:SF11">
    <property type="entry name" value="CATION OR DRUG EFFLUX SYSTEM PROTEIN"/>
    <property type="match status" value="1"/>
</dbReference>
<keyword evidence="6 9" id="KW-0812">Transmembrane</keyword>
<dbReference type="RefSeq" id="WP_008044286.1">
    <property type="nucleotide sequence ID" value="NZ_CP093428.1"/>
</dbReference>